<dbReference type="EMBL" id="JASCZI010212496">
    <property type="protein sequence ID" value="MED6199617.1"/>
    <property type="molecule type" value="Genomic_DNA"/>
</dbReference>
<protein>
    <recommendedName>
        <fullName evidence="2">Putative plant transposon protein domain-containing protein</fullName>
    </recommendedName>
</protein>
<dbReference type="InterPro" id="IPR046796">
    <property type="entry name" value="Transposase_32_dom"/>
</dbReference>
<sequence>MEDQRLDEVIRDICVPGARWKMSSSQLDQPIQLRRQDFIPLARGWVEFIIHSIIPTGNKSEITVAKAILIHSIIKGENVRVEELISDNITSVAEGVQGRGKLIFLSTIYRLCKEAGVPFREFRGTEYIPIDKPITARVMVRTRGQNINYQQHEEEENQPEPMQQNENEDEQEQEQRHMHFEAPNTEFLNTFQEQ</sequence>
<gene>
    <name evidence="3" type="ORF">PIB30_077581</name>
</gene>
<evidence type="ECO:0000256" key="1">
    <source>
        <dbReference type="SAM" id="MobiDB-lite"/>
    </source>
</evidence>
<evidence type="ECO:0000259" key="2">
    <source>
        <dbReference type="Pfam" id="PF20167"/>
    </source>
</evidence>
<keyword evidence="4" id="KW-1185">Reference proteome</keyword>
<feature type="domain" description="Putative plant transposon protein" evidence="2">
    <location>
        <begin position="3"/>
        <end position="118"/>
    </location>
</feature>
<feature type="region of interest" description="Disordered" evidence="1">
    <location>
        <begin position="151"/>
        <end position="194"/>
    </location>
</feature>
<evidence type="ECO:0000313" key="4">
    <source>
        <dbReference type="Proteomes" id="UP001341840"/>
    </source>
</evidence>
<evidence type="ECO:0000313" key="3">
    <source>
        <dbReference type="EMBL" id="MED6199617.1"/>
    </source>
</evidence>
<proteinExistence type="predicted"/>
<dbReference type="Proteomes" id="UP001341840">
    <property type="component" value="Unassembled WGS sequence"/>
</dbReference>
<reference evidence="3 4" key="1">
    <citation type="journal article" date="2023" name="Plants (Basel)">
        <title>Bridging the Gap: Combining Genomics and Transcriptomics Approaches to Understand Stylosanthes scabra, an Orphan Legume from the Brazilian Caatinga.</title>
        <authorList>
            <person name="Ferreira-Neto J.R.C."/>
            <person name="da Silva M.D."/>
            <person name="Binneck E."/>
            <person name="de Melo N.F."/>
            <person name="da Silva R.H."/>
            <person name="de Melo A.L.T.M."/>
            <person name="Pandolfi V."/>
            <person name="Bustamante F.O."/>
            <person name="Brasileiro-Vidal A.C."/>
            <person name="Benko-Iseppon A.M."/>
        </authorList>
    </citation>
    <scope>NUCLEOTIDE SEQUENCE [LARGE SCALE GENOMIC DNA]</scope>
    <source>
        <tissue evidence="3">Leaves</tissue>
    </source>
</reference>
<organism evidence="3 4">
    <name type="scientific">Stylosanthes scabra</name>
    <dbReference type="NCBI Taxonomy" id="79078"/>
    <lineage>
        <taxon>Eukaryota</taxon>
        <taxon>Viridiplantae</taxon>
        <taxon>Streptophyta</taxon>
        <taxon>Embryophyta</taxon>
        <taxon>Tracheophyta</taxon>
        <taxon>Spermatophyta</taxon>
        <taxon>Magnoliopsida</taxon>
        <taxon>eudicotyledons</taxon>
        <taxon>Gunneridae</taxon>
        <taxon>Pentapetalae</taxon>
        <taxon>rosids</taxon>
        <taxon>fabids</taxon>
        <taxon>Fabales</taxon>
        <taxon>Fabaceae</taxon>
        <taxon>Papilionoideae</taxon>
        <taxon>50 kb inversion clade</taxon>
        <taxon>dalbergioids sensu lato</taxon>
        <taxon>Dalbergieae</taxon>
        <taxon>Pterocarpus clade</taxon>
        <taxon>Stylosanthes</taxon>
    </lineage>
</organism>
<dbReference type="Pfam" id="PF20167">
    <property type="entry name" value="Transposase_32"/>
    <property type="match status" value="1"/>
</dbReference>
<name>A0ABU6XPJ0_9FABA</name>
<accession>A0ABU6XPJ0</accession>
<comment type="caution">
    <text evidence="3">The sequence shown here is derived from an EMBL/GenBank/DDBJ whole genome shotgun (WGS) entry which is preliminary data.</text>
</comment>